<comment type="caution">
    <text evidence="1">The sequence shown here is derived from an EMBL/GenBank/DDBJ whole genome shotgun (WGS) entry which is preliminary data.</text>
</comment>
<accession>G2G6W4</accession>
<evidence type="ECO:0000313" key="2">
    <source>
        <dbReference type="Proteomes" id="UP000004217"/>
    </source>
</evidence>
<organism evidence="1 2">
    <name type="scientific">Streptomyces zinciresistens K42</name>
    <dbReference type="NCBI Taxonomy" id="700597"/>
    <lineage>
        <taxon>Bacteria</taxon>
        <taxon>Bacillati</taxon>
        <taxon>Actinomycetota</taxon>
        <taxon>Actinomycetes</taxon>
        <taxon>Kitasatosporales</taxon>
        <taxon>Streptomycetaceae</taxon>
        <taxon>Streptomyces</taxon>
    </lineage>
</organism>
<protein>
    <submittedName>
        <fullName evidence="1">Uncharacterized protein</fullName>
    </submittedName>
</protein>
<feature type="non-terminal residue" evidence="1">
    <location>
        <position position="1"/>
    </location>
</feature>
<sequence length="73" mass="7423">SALTAQSVAGRAVVRSLRAALALVRALRAGLPGAPEAGPRFLRAETPRGPAPRTVALQHAVIRRGPPAVVLAA</sequence>
<proteinExistence type="predicted"/>
<keyword evidence="2" id="KW-1185">Reference proteome</keyword>
<dbReference type="PATRIC" id="fig|700597.3.peg.1180"/>
<dbReference type="Proteomes" id="UP000004217">
    <property type="component" value="Unassembled WGS sequence"/>
</dbReference>
<name>G2G6W4_9ACTN</name>
<dbReference type="AlphaFoldDB" id="G2G6W4"/>
<evidence type="ECO:0000313" key="1">
    <source>
        <dbReference type="EMBL" id="EGX60677.1"/>
    </source>
</evidence>
<gene>
    <name evidence="1" type="ORF">SZN_06109</name>
</gene>
<dbReference type="EMBL" id="AGBF01000011">
    <property type="protein sequence ID" value="EGX60677.1"/>
    <property type="molecule type" value="Genomic_DNA"/>
</dbReference>
<reference evidence="1 2" key="1">
    <citation type="submission" date="2011-08" db="EMBL/GenBank/DDBJ databases">
        <authorList>
            <person name="Lin Y."/>
            <person name="Hao X."/>
            <person name="Johnstone L."/>
            <person name="Miller S.J."/>
            <person name="Wei G."/>
            <person name="Rensing C."/>
        </authorList>
    </citation>
    <scope>NUCLEOTIDE SEQUENCE [LARGE SCALE GENOMIC DNA]</scope>
    <source>
        <strain evidence="1 2">K42</strain>
    </source>
</reference>